<proteinExistence type="inferred from homology"/>
<name>A0ABR0E8M1_ZASCE</name>
<dbReference type="EMBL" id="JAXOVC010000009">
    <property type="protein sequence ID" value="KAK4497571.1"/>
    <property type="molecule type" value="Genomic_DNA"/>
</dbReference>
<evidence type="ECO:0008006" key="9">
    <source>
        <dbReference type="Google" id="ProtNLM"/>
    </source>
</evidence>
<dbReference type="PANTHER" id="PTHR42784">
    <property type="entry name" value="PYRANOSE 2-OXIDASE"/>
    <property type="match status" value="1"/>
</dbReference>
<evidence type="ECO:0000256" key="3">
    <source>
        <dbReference type="ARBA" id="ARBA00022630"/>
    </source>
</evidence>
<evidence type="ECO:0000256" key="1">
    <source>
        <dbReference type="ARBA" id="ARBA00001974"/>
    </source>
</evidence>
<dbReference type="PANTHER" id="PTHR42784:SF1">
    <property type="entry name" value="PYRANOSE 2-OXIDASE"/>
    <property type="match status" value="1"/>
</dbReference>
<dbReference type="Gene3D" id="3.50.50.60">
    <property type="entry name" value="FAD/NAD(P)-binding domain"/>
    <property type="match status" value="1"/>
</dbReference>
<keyword evidence="5" id="KW-0560">Oxidoreductase</keyword>
<feature type="signal peptide" evidence="6">
    <location>
        <begin position="1"/>
        <end position="19"/>
    </location>
</feature>
<dbReference type="Pfam" id="PF13450">
    <property type="entry name" value="NAD_binding_8"/>
    <property type="match status" value="1"/>
</dbReference>
<gene>
    <name evidence="7" type="ORF">PRZ48_012022</name>
</gene>
<reference evidence="7 8" key="1">
    <citation type="journal article" date="2023" name="G3 (Bethesda)">
        <title>A chromosome-level genome assembly of Zasmidium syzygii isolated from banana leaves.</title>
        <authorList>
            <person name="van Westerhoven A.C."/>
            <person name="Mehrabi R."/>
            <person name="Talebi R."/>
            <person name="Steentjes M.B.F."/>
            <person name="Corcolon B."/>
            <person name="Chong P.A."/>
            <person name="Kema G.H.J."/>
            <person name="Seidl M.F."/>
        </authorList>
    </citation>
    <scope>NUCLEOTIDE SEQUENCE [LARGE SCALE GENOMIC DNA]</scope>
    <source>
        <strain evidence="7 8">P124</strain>
    </source>
</reference>
<keyword evidence="8" id="KW-1185">Reference proteome</keyword>
<dbReference type="SUPFAM" id="SSF51905">
    <property type="entry name" value="FAD/NAD(P)-binding domain"/>
    <property type="match status" value="1"/>
</dbReference>
<comment type="similarity">
    <text evidence="2">Belongs to the GMC oxidoreductase family.</text>
</comment>
<accession>A0ABR0E8M1</accession>
<organism evidence="7 8">
    <name type="scientific">Zasmidium cellare</name>
    <name type="common">Wine cellar mold</name>
    <name type="synonym">Racodium cellare</name>
    <dbReference type="NCBI Taxonomy" id="395010"/>
    <lineage>
        <taxon>Eukaryota</taxon>
        <taxon>Fungi</taxon>
        <taxon>Dikarya</taxon>
        <taxon>Ascomycota</taxon>
        <taxon>Pezizomycotina</taxon>
        <taxon>Dothideomycetes</taxon>
        <taxon>Dothideomycetidae</taxon>
        <taxon>Mycosphaerellales</taxon>
        <taxon>Mycosphaerellaceae</taxon>
        <taxon>Zasmidium</taxon>
    </lineage>
</organism>
<keyword evidence="3" id="KW-0285">Flavoprotein</keyword>
<evidence type="ECO:0000313" key="8">
    <source>
        <dbReference type="Proteomes" id="UP001305779"/>
    </source>
</evidence>
<dbReference type="InterPro" id="IPR051473">
    <property type="entry name" value="P2Ox-like"/>
</dbReference>
<evidence type="ECO:0000256" key="5">
    <source>
        <dbReference type="ARBA" id="ARBA00023002"/>
    </source>
</evidence>
<protein>
    <recommendedName>
        <fullName evidence="9">Glucose-methanol-choline oxidoreductase N-terminal domain-containing protein</fullName>
    </recommendedName>
</protein>
<evidence type="ECO:0000313" key="7">
    <source>
        <dbReference type="EMBL" id="KAK4497571.1"/>
    </source>
</evidence>
<evidence type="ECO:0000256" key="4">
    <source>
        <dbReference type="ARBA" id="ARBA00022827"/>
    </source>
</evidence>
<keyword evidence="4" id="KW-0274">FAD</keyword>
<comment type="caution">
    <text evidence="7">The sequence shown here is derived from an EMBL/GenBank/DDBJ whole genome shotgun (WGS) entry which is preliminary data.</text>
</comment>
<evidence type="ECO:0000256" key="6">
    <source>
        <dbReference type="SAM" id="SignalP"/>
    </source>
</evidence>
<feature type="chain" id="PRO_5046733265" description="Glucose-methanol-choline oxidoreductase N-terminal domain-containing protein" evidence="6">
    <location>
        <begin position="20"/>
        <end position="81"/>
    </location>
</feature>
<comment type="cofactor">
    <cofactor evidence="1">
        <name>FAD</name>
        <dbReference type="ChEBI" id="CHEBI:57692"/>
    </cofactor>
</comment>
<keyword evidence="6" id="KW-0732">Signal</keyword>
<sequence length="81" mass="8296">MAWMALLSALACLGGVVNGQVGNSTLNLTVQNQPTYDYVVVGSGPGGGTLAVELAKAGSSVLLLEAGEDLGYTHFQKNPFL</sequence>
<evidence type="ECO:0000256" key="2">
    <source>
        <dbReference type="ARBA" id="ARBA00010790"/>
    </source>
</evidence>
<dbReference type="InterPro" id="IPR036188">
    <property type="entry name" value="FAD/NAD-bd_sf"/>
</dbReference>
<dbReference type="Proteomes" id="UP001305779">
    <property type="component" value="Unassembled WGS sequence"/>
</dbReference>